<gene>
    <name evidence="4" type="ORF">SSOG_01969</name>
</gene>
<reference evidence="4 5" key="1">
    <citation type="submission" date="2009-02" db="EMBL/GenBank/DDBJ databases">
        <title>Annotation of Streptomyces hygroscopicus strain ATCC 53653.</title>
        <authorList>
            <consortium name="The Broad Institute Genome Sequencing Platform"/>
            <consortium name="Broad Institute Microbial Sequencing Center"/>
            <person name="Fischbach M."/>
            <person name="Godfrey P."/>
            <person name="Ward D."/>
            <person name="Young S."/>
            <person name="Zeng Q."/>
            <person name="Koehrsen M."/>
            <person name="Alvarado L."/>
            <person name="Berlin A.M."/>
            <person name="Bochicchio J."/>
            <person name="Borenstein D."/>
            <person name="Chapman S.B."/>
            <person name="Chen Z."/>
            <person name="Engels R."/>
            <person name="Freedman E."/>
            <person name="Gellesch M."/>
            <person name="Goldberg J."/>
            <person name="Griggs A."/>
            <person name="Gujja S."/>
            <person name="Heilman E.R."/>
            <person name="Heiman D.I."/>
            <person name="Hepburn T.A."/>
            <person name="Howarth C."/>
            <person name="Jen D."/>
            <person name="Larson L."/>
            <person name="Lewis B."/>
            <person name="Mehta T."/>
            <person name="Park D."/>
            <person name="Pearson M."/>
            <person name="Richards J."/>
            <person name="Roberts A."/>
            <person name="Saif S."/>
            <person name="Shea T.D."/>
            <person name="Shenoy N."/>
            <person name="Sisk P."/>
            <person name="Stolte C."/>
            <person name="Sykes S.N."/>
            <person name="Thomson T."/>
            <person name="Walk T."/>
            <person name="White J."/>
            <person name="Yandava C."/>
            <person name="Straight P."/>
            <person name="Clardy J."/>
            <person name="Hung D."/>
            <person name="Kolter R."/>
            <person name="Mekalanos J."/>
            <person name="Walker S."/>
            <person name="Walsh C.T."/>
            <person name="Wieland-Brown L.C."/>
            <person name="Haas B."/>
            <person name="Nusbaum C."/>
            <person name="Birren B."/>
        </authorList>
    </citation>
    <scope>NUCLEOTIDE SEQUENCE [LARGE SCALE GENOMIC DNA]</scope>
    <source>
        <strain evidence="4 5">ATCC 53653</strain>
    </source>
</reference>
<dbReference type="InterPro" id="IPR000873">
    <property type="entry name" value="AMP-dep_synth/lig_dom"/>
</dbReference>
<feature type="region of interest" description="Disordered" evidence="2">
    <location>
        <begin position="1"/>
        <end position="20"/>
    </location>
</feature>
<dbReference type="InterPro" id="IPR045851">
    <property type="entry name" value="AMP-bd_C_sf"/>
</dbReference>
<comment type="similarity">
    <text evidence="1">Belongs to the ATP-dependent AMP-binding enzyme family.</text>
</comment>
<dbReference type="GO" id="GO:0006633">
    <property type="term" value="P:fatty acid biosynthetic process"/>
    <property type="evidence" value="ECO:0007669"/>
    <property type="project" value="TreeGrafter"/>
</dbReference>
<evidence type="ECO:0000256" key="2">
    <source>
        <dbReference type="SAM" id="MobiDB-lite"/>
    </source>
</evidence>
<dbReference type="RefSeq" id="WP_009714078.1">
    <property type="nucleotide sequence ID" value="NZ_GG657754.1"/>
</dbReference>
<dbReference type="Gene3D" id="3.40.50.12780">
    <property type="entry name" value="N-terminal domain of ligase-like"/>
    <property type="match status" value="1"/>
</dbReference>
<evidence type="ECO:0000256" key="1">
    <source>
        <dbReference type="ARBA" id="ARBA00006432"/>
    </source>
</evidence>
<dbReference type="GO" id="GO:0005886">
    <property type="term" value="C:plasma membrane"/>
    <property type="evidence" value="ECO:0007669"/>
    <property type="project" value="TreeGrafter"/>
</dbReference>
<evidence type="ECO:0000313" key="5">
    <source>
        <dbReference type="Proteomes" id="UP000003963"/>
    </source>
</evidence>
<dbReference type="Pfam" id="PF00501">
    <property type="entry name" value="AMP-binding"/>
    <property type="match status" value="1"/>
</dbReference>
<protein>
    <submittedName>
        <fullName evidence="4">Non-ribosomal peptide synthetase</fullName>
    </submittedName>
</protein>
<dbReference type="OrthoDB" id="3671040at2"/>
<dbReference type="Gene3D" id="3.30.300.30">
    <property type="match status" value="1"/>
</dbReference>
<feature type="domain" description="AMP-dependent synthetase/ligase" evidence="3">
    <location>
        <begin position="40"/>
        <end position="421"/>
    </location>
</feature>
<evidence type="ECO:0000313" key="4">
    <source>
        <dbReference type="EMBL" id="EFL22257.1"/>
    </source>
</evidence>
<accession>D9WU09</accession>
<organism evidence="4 5">
    <name type="scientific">Streptomyces himastatinicus ATCC 53653</name>
    <dbReference type="NCBI Taxonomy" id="457427"/>
    <lineage>
        <taxon>Bacteria</taxon>
        <taxon>Bacillati</taxon>
        <taxon>Actinomycetota</taxon>
        <taxon>Actinomycetes</taxon>
        <taxon>Kitasatosporales</taxon>
        <taxon>Streptomycetaceae</taxon>
        <taxon>Streptomyces</taxon>
        <taxon>Streptomyces violaceusniger group</taxon>
    </lineage>
</organism>
<name>D9WU09_9ACTN</name>
<evidence type="ECO:0000259" key="3">
    <source>
        <dbReference type="Pfam" id="PF00501"/>
    </source>
</evidence>
<dbReference type="STRING" id="457427.SSOG_01969"/>
<dbReference type="SUPFAM" id="SSF56801">
    <property type="entry name" value="Acetyl-CoA synthetase-like"/>
    <property type="match status" value="1"/>
</dbReference>
<dbReference type="AlphaFoldDB" id="D9WU09"/>
<dbReference type="EMBL" id="GG657754">
    <property type="protein sequence ID" value="EFL22257.1"/>
    <property type="molecule type" value="Genomic_DNA"/>
</dbReference>
<proteinExistence type="inferred from homology"/>
<dbReference type="PANTHER" id="PTHR22754">
    <property type="entry name" value="DISCO-INTERACTING PROTEIN 2 DIP2 -RELATED"/>
    <property type="match status" value="1"/>
</dbReference>
<sequence length="567" mass="61322">MSQRTQQRSAQRKTPDHDRVFGWLDDPSDERGMRFRLDDGSWQRLTYRELAQRTLGAGAALADAGVRPGDVVPLVLPGGEDFVTQFFGLLAIGATPSVLPLPLALRGGEGYQNQLKAITARIHPRHAIADPRYHDVVAENVARLGGGTEVLAPSYADRPEEAPRAWGELAVLQFTSGSRGSPRGLRISMANLATNLGMIQGWMNPVGYGAVTWLPLYHDMGLVGGLLGALTLQVEHALMRPEQFIRDTRGWIAEYGRTPYSNMCMPNFGFERVLSAVRPEDLEGLDFSALSAVVSGAERIDPAVLARFAALLGPHGFDVRALMPAYGLAEGTLAVTGVSKYHVARMVRAGGLERRLGEKLDVSEVVELSTVPVDEPWTWQVSCGPPLETARVEILDEDGAPQPEGVLGEIYVEGPSVADGYADPAPEDVAKLHDGRLYTGDAGFLLDGELYVIGRLGDSVKINGQNVFVEDIELELVASGAISRRYATVVAGITGGEPTVLVVTERPLGDRLDDALSVIASFTGDAAHAEVLYVKRGTIPLTSSRKPRRRSLWLSYVAGELKERNDS</sequence>
<keyword evidence="5" id="KW-1185">Reference proteome</keyword>
<dbReference type="GO" id="GO:0070566">
    <property type="term" value="F:adenylyltransferase activity"/>
    <property type="evidence" value="ECO:0007669"/>
    <property type="project" value="TreeGrafter"/>
</dbReference>
<dbReference type="InterPro" id="IPR042099">
    <property type="entry name" value="ANL_N_sf"/>
</dbReference>
<dbReference type="Proteomes" id="UP000003963">
    <property type="component" value="Unassembled WGS sequence"/>
</dbReference>
<dbReference type="HOGENOM" id="CLU_000022_23_7_11"/>
<dbReference type="PANTHER" id="PTHR22754:SF32">
    <property type="entry name" value="DISCO-INTERACTING PROTEIN 2"/>
    <property type="match status" value="1"/>
</dbReference>